<dbReference type="Gene3D" id="3.10.450.50">
    <property type="match status" value="1"/>
</dbReference>
<dbReference type="AlphaFoldDB" id="A0A2A4B3B1"/>
<reference evidence="2 3" key="1">
    <citation type="submission" date="2017-09" db="EMBL/GenBank/DDBJ databases">
        <title>Sphingomonas spermidinifaciens 9NM-10, whole genome shotgun sequence.</title>
        <authorList>
            <person name="Feng G."/>
            <person name="Zhu H."/>
        </authorList>
    </citation>
    <scope>NUCLEOTIDE SEQUENCE [LARGE SCALE GENOMIC DNA]</scope>
    <source>
        <strain evidence="2 3">9NM-10</strain>
    </source>
</reference>
<dbReference type="SUPFAM" id="SSF54427">
    <property type="entry name" value="NTF2-like"/>
    <property type="match status" value="1"/>
</dbReference>
<dbReference type="RefSeq" id="WP_096343504.1">
    <property type="nucleotide sequence ID" value="NZ_NWMW01000002.1"/>
</dbReference>
<dbReference type="OrthoDB" id="8684708at2"/>
<accession>A0A2A4B3B1</accession>
<name>A0A2A4B3B1_9SPHN</name>
<evidence type="ECO:0000313" key="3">
    <source>
        <dbReference type="Proteomes" id="UP000218366"/>
    </source>
</evidence>
<dbReference type="InterPro" id="IPR037401">
    <property type="entry name" value="SnoaL-like"/>
</dbReference>
<dbReference type="InterPro" id="IPR032710">
    <property type="entry name" value="NTF2-like_dom_sf"/>
</dbReference>
<dbReference type="Proteomes" id="UP000218366">
    <property type="component" value="Unassembled WGS sequence"/>
</dbReference>
<dbReference type="EMBL" id="NWMW01000002">
    <property type="protein sequence ID" value="PCD02126.1"/>
    <property type="molecule type" value="Genomic_DNA"/>
</dbReference>
<gene>
    <name evidence="2" type="ORF">COC42_11670</name>
</gene>
<proteinExistence type="predicted"/>
<comment type="caution">
    <text evidence="2">The sequence shown here is derived from an EMBL/GenBank/DDBJ whole genome shotgun (WGS) entry which is preliminary data.</text>
</comment>
<evidence type="ECO:0000259" key="1">
    <source>
        <dbReference type="Pfam" id="PF12680"/>
    </source>
</evidence>
<evidence type="ECO:0000313" key="2">
    <source>
        <dbReference type="EMBL" id="PCD02126.1"/>
    </source>
</evidence>
<organism evidence="2 3">
    <name type="scientific">Sphingomonas spermidinifaciens</name>
    <dbReference type="NCBI Taxonomy" id="1141889"/>
    <lineage>
        <taxon>Bacteria</taxon>
        <taxon>Pseudomonadati</taxon>
        <taxon>Pseudomonadota</taxon>
        <taxon>Alphaproteobacteria</taxon>
        <taxon>Sphingomonadales</taxon>
        <taxon>Sphingomonadaceae</taxon>
        <taxon>Sphingomonas</taxon>
    </lineage>
</organism>
<sequence length="111" mass="12115">MTIELPKPIAEYIAANARLDVDGMVRPFAPDAVVRDVGIGKEFKGHAELRTLFEVEVVPVRAIFTPDTARHENGKVVVEGPAHGDFPGSPLRFAYSFTLRNDAVAALEITQ</sequence>
<feature type="domain" description="SnoaL-like" evidence="1">
    <location>
        <begin position="10"/>
        <end position="102"/>
    </location>
</feature>
<protein>
    <recommendedName>
        <fullName evidence="1">SnoaL-like domain-containing protein</fullName>
    </recommendedName>
</protein>
<keyword evidence="3" id="KW-1185">Reference proteome</keyword>
<dbReference type="Pfam" id="PF12680">
    <property type="entry name" value="SnoaL_2"/>
    <property type="match status" value="1"/>
</dbReference>